<accession>A0A177KWC4</accession>
<evidence type="ECO:0000256" key="1">
    <source>
        <dbReference type="SAM" id="Phobius"/>
    </source>
</evidence>
<sequence length="65" mass="7707">MTGDAVFAIFPILTIFFYIAPVVFVIWFLFKLLKIQEERNAILRDISKKLDKQTNKQQTSRLQIF</sequence>
<keyword evidence="1" id="KW-1133">Transmembrane helix</keyword>
<dbReference type="OrthoDB" id="2928738at2"/>
<evidence type="ECO:0000313" key="2">
    <source>
        <dbReference type="EMBL" id="OAH57642.1"/>
    </source>
</evidence>
<dbReference type="EMBL" id="LQWZ01000012">
    <property type="protein sequence ID" value="OAH57642.1"/>
    <property type="molecule type" value="Genomic_DNA"/>
</dbReference>
<protein>
    <submittedName>
        <fullName evidence="2">Uncharacterized protein</fullName>
    </submittedName>
</protein>
<gene>
    <name evidence="2" type="ORF">AWH48_01085</name>
</gene>
<dbReference type="AlphaFoldDB" id="A0A177KWC4"/>
<dbReference type="RefSeq" id="WP_063974673.1">
    <property type="nucleotide sequence ID" value="NZ_LQWZ01000012.1"/>
</dbReference>
<organism evidence="2 3">
    <name type="scientific">Domibacillus aminovorans</name>
    <dbReference type="NCBI Taxonomy" id="29332"/>
    <lineage>
        <taxon>Bacteria</taxon>
        <taxon>Bacillati</taxon>
        <taxon>Bacillota</taxon>
        <taxon>Bacilli</taxon>
        <taxon>Bacillales</taxon>
        <taxon>Bacillaceae</taxon>
        <taxon>Domibacillus</taxon>
    </lineage>
</organism>
<proteinExistence type="predicted"/>
<feature type="transmembrane region" description="Helical" evidence="1">
    <location>
        <begin position="6"/>
        <end position="30"/>
    </location>
</feature>
<reference evidence="2 3" key="1">
    <citation type="submission" date="2016-01" db="EMBL/GenBank/DDBJ databases">
        <title>Investigation of taxonomic status of Bacillus aminovorans.</title>
        <authorList>
            <person name="Verma A."/>
            <person name="Pal Y."/>
            <person name="Krishnamurthi S."/>
        </authorList>
    </citation>
    <scope>NUCLEOTIDE SEQUENCE [LARGE SCALE GENOMIC DNA]</scope>
    <source>
        <strain evidence="2 3">DSM 4337</strain>
    </source>
</reference>
<comment type="caution">
    <text evidence="2">The sequence shown here is derived from an EMBL/GenBank/DDBJ whole genome shotgun (WGS) entry which is preliminary data.</text>
</comment>
<dbReference type="Proteomes" id="UP000077271">
    <property type="component" value="Unassembled WGS sequence"/>
</dbReference>
<name>A0A177KWC4_9BACI</name>
<keyword evidence="1" id="KW-0472">Membrane</keyword>
<keyword evidence="1" id="KW-0812">Transmembrane</keyword>
<evidence type="ECO:0000313" key="3">
    <source>
        <dbReference type="Proteomes" id="UP000077271"/>
    </source>
</evidence>